<keyword evidence="10" id="KW-0862">Zinc</keyword>
<evidence type="ECO:0000259" key="16">
    <source>
        <dbReference type="SMART" id="SM00840"/>
    </source>
</evidence>
<dbReference type="Pfam" id="PF01406">
    <property type="entry name" value="tRNA-synt_1e"/>
    <property type="match status" value="1"/>
</dbReference>
<protein>
    <recommendedName>
        <fullName evidence="5">Cysteine--tRNA ligase</fullName>
        <ecNumber evidence="4">6.1.1.16</ecNumber>
    </recommendedName>
    <alternativeName>
        <fullName evidence="14">Cysteinyl-tRNA synthetase</fullName>
    </alternativeName>
</protein>
<evidence type="ECO:0000256" key="7">
    <source>
        <dbReference type="ARBA" id="ARBA00022598"/>
    </source>
</evidence>
<evidence type="ECO:0000256" key="1">
    <source>
        <dbReference type="ARBA" id="ARBA00001947"/>
    </source>
</evidence>
<dbReference type="InterPro" id="IPR009080">
    <property type="entry name" value="tRNAsynth_Ia_anticodon-bd"/>
</dbReference>
<keyword evidence="8" id="KW-0479">Metal-binding</keyword>
<dbReference type="InterPro" id="IPR014729">
    <property type="entry name" value="Rossmann-like_a/b/a_fold"/>
</dbReference>
<evidence type="ECO:0000256" key="6">
    <source>
        <dbReference type="ARBA" id="ARBA00022490"/>
    </source>
</evidence>
<dbReference type="GO" id="GO:0004817">
    <property type="term" value="F:cysteine-tRNA ligase activity"/>
    <property type="evidence" value="ECO:0007669"/>
    <property type="project" value="UniProtKB-EC"/>
</dbReference>
<dbReference type="EMBL" id="CAEZVT010000031">
    <property type="protein sequence ID" value="CAB4633017.1"/>
    <property type="molecule type" value="Genomic_DNA"/>
</dbReference>
<keyword evidence="9" id="KW-0547">Nucleotide-binding</keyword>
<name>A0A6J6J7B2_9ZZZZ</name>
<evidence type="ECO:0000256" key="3">
    <source>
        <dbReference type="ARBA" id="ARBA00005594"/>
    </source>
</evidence>
<evidence type="ECO:0000256" key="11">
    <source>
        <dbReference type="ARBA" id="ARBA00022840"/>
    </source>
</evidence>
<evidence type="ECO:0000256" key="14">
    <source>
        <dbReference type="ARBA" id="ARBA00031499"/>
    </source>
</evidence>
<evidence type="ECO:0000256" key="8">
    <source>
        <dbReference type="ARBA" id="ARBA00022723"/>
    </source>
</evidence>
<keyword evidence="6" id="KW-0963">Cytoplasm</keyword>
<dbReference type="Pfam" id="PF23493">
    <property type="entry name" value="CysS_C"/>
    <property type="match status" value="1"/>
</dbReference>
<dbReference type="GO" id="GO:0005829">
    <property type="term" value="C:cytosol"/>
    <property type="evidence" value="ECO:0007669"/>
    <property type="project" value="TreeGrafter"/>
</dbReference>
<dbReference type="GO" id="GO:0046872">
    <property type="term" value="F:metal ion binding"/>
    <property type="evidence" value="ECO:0007669"/>
    <property type="project" value="UniProtKB-KW"/>
</dbReference>
<dbReference type="SMART" id="SM00840">
    <property type="entry name" value="DALR_2"/>
    <property type="match status" value="1"/>
</dbReference>
<keyword evidence="13" id="KW-0030">Aminoacyl-tRNA synthetase</keyword>
<sequence length="474" mass="52829">MTLKLFDSRSSALRDFKPLKNGEVGIYLCGPTVQSAPHLGHLRSALVYDQLRRWLVASGYKVSLIRNVTDIDDKVLENSKRENLAWWELAFKYEQLFAESYRRLDIAAPTYEPRATANIIEMISLIQLLIEKGHAYQVEGSADVYFSAASWKEYGELTNQKADDLIDDTEAQARGKKDPRDFALWKSHKESEPRDAAWNSPFGLGRPGWHIECSAMSVKYLGTKFDIHGGGLDLRFPHHENELAQSRAAGHEFANFWLHNGLVNVNGQKMSKSLGNSILVSDVLTDSNALALRYYLGSAQYRSVLDYNEGVLAESESALERIRTFLDRAARALNEKGLLGKIELDPSAFPEKFTTAMNDDLNIPAALAVLHESVREGNASLDDQLPHQAARNYAEVLAMVDVLNINPTGKFWQGSGSTAAMSALDGLVRSLIEERNVARDSKDFKTSDRIRDQLKAVGVVLEDSAGSTHWNLDA</sequence>
<dbReference type="NCBIfam" id="TIGR00435">
    <property type="entry name" value="cysS"/>
    <property type="match status" value="1"/>
</dbReference>
<evidence type="ECO:0000256" key="13">
    <source>
        <dbReference type="ARBA" id="ARBA00023146"/>
    </source>
</evidence>
<dbReference type="InterPro" id="IPR015273">
    <property type="entry name" value="Cys-tRNA-synt_Ia_DALR"/>
</dbReference>
<evidence type="ECO:0000256" key="4">
    <source>
        <dbReference type="ARBA" id="ARBA00012832"/>
    </source>
</evidence>
<accession>A0A6J6J7B2</accession>
<dbReference type="AlphaFoldDB" id="A0A6J6J7B2"/>
<proteinExistence type="inferred from homology"/>
<evidence type="ECO:0000256" key="9">
    <source>
        <dbReference type="ARBA" id="ARBA00022741"/>
    </source>
</evidence>
<dbReference type="GO" id="GO:0005524">
    <property type="term" value="F:ATP binding"/>
    <property type="evidence" value="ECO:0007669"/>
    <property type="project" value="UniProtKB-KW"/>
</dbReference>
<evidence type="ECO:0000256" key="12">
    <source>
        <dbReference type="ARBA" id="ARBA00022917"/>
    </source>
</evidence>
<evidence type="ECO:0000256" key="2">
    <source>
        <dbReference type="ARBA" id="ARBA00004496"/>
    </source>
</evidence>
<evidence type="ECO:0000313" key="17">
    <source>
        <dbReference type="EMBL" id="CAB4633017.1"/>
    </source>
</evidence>
<gene>
    <name evidence="17" type="ORF">UFOPK2131_00424</name>
</gene>
<dbReference type="PANTHER" id="PTHR10890:SF30">
    <property type="entry name" value="CYSTEINE--TRNA LIGASE"/>
    <property type="match status" value="1"/>
</dbReference>
<dbReference type="HAMAP" id="MF_00041">
    <property type="entry name" value="Cys_tRNA_synth"/>
    <property type="match status" value="1"/>
</dbReference>
<organism evidence="17">
    <name type="scientific">freshwater metagenome</name>
    <dbReference type="NCBI Taxonomy" id="449393"/>
    <lineage>
        <taxon>unclassified sequences</taxon>
        <taxon>metagenomes</taxon>
        <taxon>ecological metagenomes</taxon>
    </lineage>
</organism>
<comment type="similarity">
    <text evidence="3">Belongs to the class-I aminoacyl-tRNA synthetase family.</text>
</comment>
<keyword evidence="7" id="KW-0436">Ligase</keyword>
<comment type="cofactor">
    <cofactor evidence="1">
        <name>Zn(2+)</name>
        <dbReference type="ChEBI" id="CHEBI:29105"/>
    </cofactor>
</comment>
<keyword evidence="11" id="KW-0067">ATP-binding</keyword>
<dbReference type="InterPro" id="IPR015803">
    <property type="entry name" value="Cys-tRNA-ligase"/>
</dbReference>
<dbReference type="InterPro" id="IPR024909">
    <property type="entry name" value="Cys-tRNA/MSH_ligase"/>
</dbReference>
<dbReference type="PRINTS" id="PR00983">
    <property type="entry name" value="TRNASYNTHCYS"/>
</dbReference>
<dbReference type="SUPFAM" id="SSF52374">
    <property type="entry name" value="Nucleotidylyl transferase"/>
    <property type="match status" value="1"/>
</dbReference>
<dbReference type="CDD" id="cd00672">
    <property type="entry name" value="CysRS_core"/>
    <property type="match status" value="1"/>
</dbReference>
<dbReference type="Gene3D" id="1.20.120.1910">
    <property type="entry name" value="Cysteine-tRNA ligase, C-terminal anti-codon recognition domain"/>
    <property type="match status" value="1"/>
</dbReference>
<feature type="domain" description="Cysteinyl-tRNA synthetase class Ia DALR" evidence="16">
    <location>
        <begin position="352"/>
        <end position="411"/>
    </location>
</feature>
<dbReference type="EC" id="6.1.1.16" evidence="4"/>
<evidence type="ECO:0000256" key="5">
    <source>
        <dbReference type="ARBA" id="ARBA00014738"/>
    </source>
</evidence>
<dbReference type="GO" id="GO:0006423">
    <property type="term" value="P:cysteinyl-tRNA aminoacylation"/>
    <property type="evidence" value="ECO:0007669"/>
    <property type="project" value="InterPro"/>
</dbReference>
<dbReference type="PANTHER" id="PTHR10890">
    <property type="entry name" value="CYSTEINYL-TRNA SYNTHETASE"/>
    <property type="match status" value="1"/>
</dbReference>
<reference evidence="17" key="1">
    <citation type="submission" date="2020-05" db="EMBL/GenBank/DDBJ databases">
        <authorList>
            <person name="Chiriac C."/>
            <person name="Salcher M."/>
            <person name="Ghai R."/>
            <person name="Kavagutti S V."/>
        </authorList>
    </citation>
    <scope>NUCLEOTIDE SEQUENCE</scope>
</reference>
<evidence type="ECO:0000256" key="10">
    <source>
        <dbReference type="ARBA" id="ARBA00022833"/>
    </source>
</evidence>
<keyword evidence="12" id="KW-0648">Protein biosynthesis</keyword>
<evidence type="ECO:0000256" key="15">
    <source>
        <dbReference type="ARBA" id="ARBA00047398"/>
    </source>
</evidence>
<comment type="subcellular location">
    <subcellularLocation>
        <location evidence="2">Cytoplasm</location>
    </subcellularLocation>
</comment>
<dbReference type="InterPro" id="IPR056411">
    <property type="entry name" value="CysS_C"/>
</dbReference>
<dbReference type="FunFam" id="3.40.50.620:FF:000068">
    <property type="entry name" value="Cysteine--tRNA ligase"/>
    <property type="match status" value="1"/>
</dbReference>
<dbReference type="Pfam" id="PF09190">
    <property type="entry name" value="DALR_2"/>
    <property type="match status" value="1"/>
</dbReference>
<dbReference type="InterPro" id="IPR032678">
    <property type="entry name" value="tRNA-synt_1_cat_dom"/>
</dbReference>
<dbReference type="SUPFAM" id="SSF47323">
    <property type="entry name" value="Anticodon-binding domain of a subclass of class I aminoacyl-tRNA synthetases"/>
    <property type="match status" value="1"/>
</dbReference>
<dbReference type="Gene3D" id="3.40.50.620">
    <property type="entry name" value="HUPs"/>
    <property type="match status" value="1"/>
</dbReference>
<comment type="catalytic activity">
    <reaction evidence="15">
        <text>tRNA(Cys) + L-cysteine + ATP = L-cysteinyl-tRNA(Cys) + AMP + diphosphate</text>
        <dbReference type="Rhea" id="RHEA:17773"/>
        <dbReference type="Rhea" id="RHEA-COMP:9661"/>
        <dbReference type="Rhea" id="RHEA-COMP:9679"/>
        <dbReference type="ChEBI" id="CHEBI:30616"/>
        <dbReference type="ChEBI" id="CHEBI:33019"/>
        <dbReference type="ChEBI" id="CHEBI:35235"/>
        <dbReference type="ChEBI" id="CHEBI:78442"/>
        <dbReference type="ChEBI" id="CHEBI:78517"/>
        <dbReference type="ChEBI" id="CHEBI:456215"/>
        <dbReference type="EC" id="6.1.1.16"/>
    </reaction>
</comment>